<gene>
    <name evidence="2" type="ORF">FZZ93_05660</name>
</gene>
<dbReference type="SMART" id="SM00530">
    <property type="entry name" value="HTH_XRE"/>
    <property type="match status" value="1"/>
</dbReference>
<sequence length="69" mass="7142">MDIRSLRAKAGMTQRELAEACGLGQSAIGNYEAGTRAPSLDVAQKIIEAVRAHGVDVSIEDLFAGAVAA</sequence>
<comment type="caution">
    <text evidence="2">The sequence shown here is derived from an EMBL/GenBank/DDBJ whole genome shotgun (WGS) entry which is preliminary data.</text>
</comment>
<dbReference type="CDD" id="cd00093">
    <property type="entry name" value="HTH_XRE"/>
    <property type="match status" value="1"/>
</dbReference>
<dbReference type="InterPro" id="IPR001387">
    <property type="entry name" value="Cro/C1-type_HTH"/>
</dbReference>
<reference evidence="2 3" key="1">
    <citation type="submission" date="2019-08" db="EMBL/GenBank/DDBJ databases">
        <title>Draft Genome Sequence of Halomonas eurihalina Isolated from Preserved Hide-surface.</title>
        <authorList>
            <person name="Hussain S.A."/>
            <person name="Xu A."/>
            <person name="Sarker M."/>
            <person name="Sommers C."/>
        </authorList>
    </citation>
    <scope>NUCLEOTIDE SEQUENCE [LARGE SCALE GENOMIC DNA]</scope>
    <source>
        <strain evidence="2 3">MS1</strain>
    </source>
</reference>
<evidence type="ECO:0000259" key="1">
    <source>
        <dbReference type="PROSITE" id="PS50943"/>
    </source>
</evidence>
<dbReference type="OrthoDB" id="6877645at2"/>
<feature type="domain" description="HTH cro/C1-type" evidence="1">
    <location>
        <begin position="3"/>
        <end position="62"/>
    </location>
</feature>
<dbReference type="AlphaFoldDB" id="A0A5D9DAM3"/>
<dbReference type="Pfam" id="PF01381">
    <property type="entry name" value="HTH_3"/>
    <property type="match status" value="1"/>
</dbReference>
<dbReference type="Proteomes" id="UP000324260">
    <property type="component" value="Unassembled WGS sequence"/>
</dbReference>
<dbReference type="SUPFAM" id="SSF47413">
    <property type="entry name" value="lambda repressor-like DNA-binding domains"/>
    <property type="match status" value="1"/>
</dbReference>
<dbReference type="InterPro" id="IPR010982">
    <property type="entry name" value="Lambda_DNA-bd_dom_sf"/>
</dbReference>
<dbReference type="GO" id="GO:0003677">
    <property type="term" value="F:DNA binding"/>
    <property type="evidence" value="ECO:0007669"/>
    <property type="project" value="InterPro"/>
</dbReference>
<dbReference type="Gene3D" id="1.10.260.40">
    <property type="entry name" value="lambda repressor-like DNA-binding domains"/>
    <property type="match status" value="1"/>
</dbReference>
<protein>
    <submittedName>
        <fullName evidence="2">Helix-turn-helix transcriptional regulator</fullName>
    </submittedName>
</protein>
<evidence type="ECO:0000313" key="3">
    <source>
        <dbReference type="Proteomes" id="UP000324260"/>
    </source>
</evidence>
<dbReference type="EMBL" id="VTPU01000004">
    <property type="protein sequence ID" value="TZG40533.1"/>
    <property type="molecule type" value="Genomic_DNA"/>
</dbReference>
<evidence type="ECO:0000313" key="2">
    <source>
        <dbReference type="EMBL" id="TZG40533.1"/>
    </source>
</evidence>
<dbReference type="PROSITE" id="PS50943">
    <property type="entry name" value="HTH_CROC1"/>
    <property type="match status" value="1"/>
</dbReference>
<keyword evidence="3" id="KW-1185">Reference proteome</keyword>
<proteinExistence type="predicted"/>
<organism evidence="2 3">
    <name type="scientific">Halomonas eurihalina</name>
    <dbReference type="NCBI Taxonomy" id="42566"/>
    <lineage>
        <taxon>Bacteria</taxon>
        <taxon>Pseudomonadati</taxon>
        <taxon>Pseudomonadota</taxon>
        <taxon>Gammaproteobacteria</taxon>
        <taxon>Oceanospirillales</taxon>
        <taxon>Halomonadaceae</taxon>
        <taxon>Halomonas</taxon>
    </lineage>
</organism>
<accession>A0A5D9DAM3</accession>
<name>A0A5D9DAM3_HALER</name>
<dbReference type="RefSeq" id="WP_149321364.1">
    <property type="nucleotide sequence ID" value="NZ_JARWAH010000003.1"/>
</dbReference>